<dbReference type="FunFam" id="2.40.110.10:FF:000003">
    <property type="entry name" value="Acyl-coenzyme A oxidase"/>
    <property type="match status" value="1"/>
</dbReference>
<evidence type="ECO:0000259" key="14">
    <source>
        <dbReference type="Pfam" id="PF01756"/>
    </source>
</evidence>
<dbReference type="SUPFAM" id="SSF56645">
    <property type="entry name" value="Acyl-CoA dehydrogenase NM domain-like"/>
    <property type="match status" value="1"/>
</dbReference>
<feature type="binding site" evidence="13">
    <location>
        <position position="237"/>
    </location>
    <ligand>
        <name>FAD</name>
        <dbReference type="ChEBI" id="CHEBI:57692"/>
    </ligand>
</feature>
<dbReference type="Gene3D" id="1.20.140.10">
    <property type="entry name" value="Butyryl-CoA Dehydrogenase, subunit A, domain 3"/>
    <property type="match status" value="2"/>
</dbReference>
<dbReference type="InterPro" id="IPR046373">
    <property type="entry name" value="Acyl-CoA_Oxase/DH_mid-dom_sf"/>
</dbReference>
<dbReference type="GO" id="GO:0005777">
    <property type="term" value="C:peroxisome"/>
    <property type="evidence" value="ECO:0007669"/>
    <property type="project" value="UniProtKB-SubCell"/>
</dbReference>
<keyword evidence="8" id="KW-0560">Oxidoreductase</keyword>
<feature type="domain" description="Acyl-CoA oxidase C-alpha1" evidence="16">
    <location>
        <begin position="334"/>
        <end position="496"/>
    </location>
</feature>
<dbReference type="GO" id="GO:0003997">
    <property type="term" value="F:acyl-CoA oxidase activity"/>
    <property type="evidence" value="ECO:0007669"/>
    <property type="project" value="InterPro"/>
</dbReference>
<name>A0A482XJK0_LAOST</name>
<dbReference type="Proteomes" id="UP000291343">
    <property type="component" value="Unassembled WGS sequence"/>
</dbReference>
<dbReference type="GO" id="GO:0005504">
    <property type="term" value="F:fatty acid binding"/>
    <property type="evidence" value="ECO:0007669"/>
    <property type="project" value="TreeGrafter"/>
</dbReference>
<keyword evidence="7" id="KW-0276">Fatty acid metabolism</keyword>
<dbReference type="PANTHER" id="PTHR10909:SF250">
    <property type="entry name" value="PEROXISOMAL ACYL-COENZYME A OXIDASE 1"/>
    <property type="match status" value="1"/>
</dbReference>
<keyword evidence="18" id="KW-1185">Reference proteome</keyword>
<evidence type="ECO:0000256" key="10">
    <source>
        <dbReference type="ARBA" id="ARBA00023140"/>
    </source>
</evidence>
<comment type="similarity">
    <text evidence="4 11">Belongs to the acyl-CoA oxidase family.</text>
</comment>
<dbReference type="GO" id="GO:0033540">
    <property type="term" value="P:fatty acid beta-oxidation using acyl-CoA oxidase"/>
    <property type="evidence" value="ECO:0007669"/>
    <property type="project" value="TreeGrafter"/>
</dbReference>
<dbReference type="InterPro" id="IPR036250">
    <property type="entry name" value="AcylCo_DH-like_C"/>
</dbReference>
<dbReference type="Pfam" id="PF01756">
    <property type="entry name" value="ACOX"/>
    <property type="match status" value="1"/>
</dbReference>
<accession>A0A482XJK0</accession>
<evidence type="ECO:0000259" key="15">
    <source>
        <dbReference type="Pfam" id="PF14749"/>
    </source>
</evidence>
<evidence type="ECO:0000256" key="13">
    <source>
        <dbReference type="PIRSR" id="PIRSR000168-2"/>
    </source>
</evidence>
<keyword evidence="9" id="KW-0443">Lipid metabolism</keyword>
<dbReference type="InterPro" id="IPR012258">
    <property type="entry name" value="Acyl-CoA_oxidase"/>
</dbReference>
<dbReference type="GO" id="GO:0071949">
    <property type="term" value="F:FAD binding"/>
    <property type="evidence" value="ECO:0007669"/>
    <property type="project" value="InterPro"/>
</dbReference>
<evidence type="ECO:0000256" key="5">
    <source>
        <dbReference type="ARBA" id="ARBA00022630"/>
    </source>
</evidence>
<evidence type="ECO:0000313" key="17">
    <source>
        <dbReference type="EMBL" id="RZF45952.1"/>
    </source>
</evidence>
<dbReference type="InterPro" id="IPR037069">
    <property type="entry name" value="AcylCoA_DH/ox_N_sf"/>
</dbReference>
<dbReference type="Gene3D" id="1.10.540.10">
    <property type="entry name" value="Acyl-CoA dehydrogenase/oxidase, N-terminal domain"/>
    <property type="match status" value="1"/>
</dbReference>
<dbReference type="InterPro" id="IPR029320">
    <property type="entry name" value="Acyl-CoA_ox_N"/>
</dbReference>
<keyword evidence="5 11" id="KW-0285">Flavoprotein</keyword>
<dbReference type="PANTHER" id="PTHR10909">
    <property type="entry name" value="ELECTRON TRANSPORT OXIDOREDUCTASE"/>
    <property type="match status" value="1"/>
</dbReference>
<feature type="active site" description="Proton acceptor" evidence="12">
    <location>
        <position position="481"/>
    </location>
</feature>
<dbReference type="STRING" id="195883.A0A482XJK0"/>
<reference evidence="17 18" key="1">
    <citation type="journal article" date="2017" name="Gigascience">
        <title>Genome sequence of the small brown planthopper, Laodelphax striatellus.</title>
        <authorList>
            <person name="Zhu J."/>
            <person name="Jiang F."/>
            <person name="Wang X."/>
            <person name="Yang P."/>
            <person name="Bao Y."/>
            <person name="Zhao W."/>
            <person name="Wang W."/>
            <person name="Lu H."/>
            <person name="Wang Q."/>
            <person name="Cui N."/>
            <person name="Li J."/>
            <person name="Chen X."/>
            <person name="Luo L."/>
            <person name="Yu J."/>
            <person name="Kang L."/>
            <person name="Cui F."/>
        </authorList>
    </citation>
    <scope>NUCLEOTIDE SEQUENCE [LARGE SCALE GENOMIC DNA]</scope>
    <source>
        <strain evidence="17">Lst14</strain>
    </source>
</reference>
<dbReference type="GO" id="GO:0055088">
    <property type="term" value="P:lipid homeostasis"/>
    <property type="evidence" value="ECO:0007669"/>
    <property type="project" value="TreeGrafter"/>
</dbReference>
<dbReference type="AlphaFoldDB" id="A0A482XJK0"/>
<dbReference type="FunCoup" id="A0A482XJK0">
    <property type="interactions" value="1493"/>
</dbReference>
<feature type="domain" description="Acyl-coenzyme A oxidase N-terminal" evidence="15">
    <location>
        <begin position="23"/>
        <end position="192"/>
    </location>
</feature>
<evidence type="ECO:0000256" key="2">
    <source>
        <dbReference type="ARBA" id="ARBA00004275"/>
    </source>
</evidence>
<dbReference type="InterPro" id="IPR055060">
    <property type="entry name" value="ACOX_C_alpha1"/>
</dbReference>
<keyword evidence="10" id="KW-0576">Peroxisome</keyword>
<protein>
    <recommendedName>
        <fullName evidence="11">Acyl-coenzyme A oxidase</fullName>
    </recommendedName>
</protein>
<dbReference type="FunFam" id="1.20.140.10:FF:000005">
    <property type="entry name" value="Acyl-coenzyme A oxidase"/>
    <property type="match status" value="1"/>
</dbReference>
<keyword evidence="6 11" id="KW-0274">FAD</keyword>
<evidence type="ECO:0000256" key="1">
    <source>
        <dbReference type="ARBA" id="ARBA00001974"/>
    </source>
</evidence>
<dbReference type="Gene3D" id="2.40.110.10">
    <property type="entry name" value="Butyryl-CoA Dehydrogenase, subunit A, domain 2"/>
    <property type="match status" value="1"/>
</dbReference>
<evidence type="ECO:0000256" key="9">
    <source>
        <dbReference type="ARBA" id="ARBA00023098"/>
    </source>
</evidence>
<dbReference type="InterPro" id="IPR009100">
    <property type="entry name" value="AcylCoA_DH/oxidase_NM_dom_sf"/>
</dbReference>
<comment type="cofactor">
    <cofactor evidence="1">
        <name>FAD</name>
        <dbReference type="ChEBI" id="CHEBI:57692"/>
    </cofactor>
</comment>
<evidence type="ECO:0000256" key="8">
    <source>
        <dbReference type="ARBA" id="ARBA00023002"/>
    </source>
</evidence>
<evidence type="ECO:0000256" key="3">
    <source>
        <dbReference type="ARBA" id="ARBA00004846"/>
    </source>
</evidence>
<feature type="binding site" evidence="13">
    <location>
        <position position="198"/>
    </location>
    <ligand>
        <name>FAD</name>
        <dbReference type="ChEBI" id="CHEBI:57692"/>
    </ligand>
</feature>
<evidence type="ECO:0000256" key="6">
    <source>
        <dbReference type="ARBA" id="ARBA00022827"/>
    </source>
</evidence>
<evidence type="ECO:0000313" key="18">
    <source>
        <dbReference type="Proteomes" id="UP000291343"/>
    </source>
</evidence>
<proteinExistence type="inferred from homology"/>
<dbReference type="InParanoid" id="A0A482XJK0"/>
<evidence type="ECO:0000256" key="11">
    <source>
        <dbReference type="PIRNR" id="PIRNR000168"/>
    </source>
</evidence>
<evidence type="ECO:0000259" key="16">
    <source>
        <dbReference type="Pfam" id="PF22924"/>
    </source>
</evidence>
<evidence type="ECO:0000256" key="7">
    <source>
        <dbReference type="ARBA" id="ARBA00022832"/>
    </source>
</evidence>
<gene>
    <name evidence="17" type="ORF">LSTR_LSTR008329</name>
</gene>
<comment type="pathway">
    <text evidence="3">Lipid metabolism; peroxisomal fatty acid beta-oxidation.</text>
</comment>
<dbReference type="FunFam" id="1.20.140.10:FF:000013">
    <property type="entry name" value="Acyl-coenzyme A oxidase"/>
    <property type="match status" value="1"/>
</dbReference>
<dbReference type="PIRSF" id="PIRSF000168">
    <property type="entry name" value="Acyl-CoA_oxidase"/>
    <property type="match status" value="1"/>
</dbReference>
<organism evidence="17 18">
    <name type="scientific">Laodelphax striatellus</name>
    <name type="common">Small brown planthopper</name>
    <name type="synonym">Delphax striatella</name>
    <dbReference type="NCBI Taxonomy" id="195883"/>
    <lineage>
        <taxon>Eukaryota</taxon>
        <taxon>Metazoa</taxon>
        <taxon>Ecdysozoa</taxon>
        <taxon>Arthropoda</taxon>
        <taxon>Hexapoda</taxon>
        <taxon>Insecta</taxon>
        <taxon>Pterygota</taxon>
        <taxon>Neoptera</taxon>
        <taxon>Paraneoptera</taxon>
        <taxon>Hemiptera</taxon>
        <taxon>Auchenorrhyncha</taxon>
        <taxon>Fulgoroidea</taxon>
        <taxon>Delphacidae</taxon>
        <taxon>Criomorphinae</taxon>
        <taxon>Laodelphax</taxon>
    </lineage>
</organism>
<evidence type="ECO:0000256" key="4">
    <source>
        <dbReference type="ARBA" id="ARBA00006288"/>
    </source>
</evidence>
<feature type="domain" description="Acyl-CoA oxidase C-terminal" evidence="14">
    <location>
        <begin position="528"/>
        <end position="709"/>
    </location>
</feature>
<dbReference type="Pfam" id="PF14749">
    <property type="entry name" value="Acyl-CoA_ox_N"/>
    <property type="match status" value="1"/>
</dbReference>
<dbReference type="OrthoDB" id="538336at2759"/>
<dbReference type="EMBL" id="QKKF02007569">
    <property type="protein sequence ID" value="RZF45952.1"/>
    <property type="molecule type" value="Genomic_DNA"/>
</dbReference>
<sequence>MNKKSYGKVNEDLDKERKKCTFNTTELTHLIEGGEEKTKERRELEDFFLSDPELNDIGAAGEYTSHVEKYQEAIRKSCILFKKIQDWQSYKNCGSSVDMYQSQSSNNLVNNNSKQVSNDSVTENELAKNKQYMVNIYLEYRSILGGTLGSAIMKDGMPFVVHYVMFIPALVGQGTLQQQAYWISRAWNCEIICTYAQTELGHGTFIRGLETTSTYDPATEEFVLHSPTLTSYKWWPGGLGHTANYALVMAQLYTNGVCHGIHPFVVQLRDEETHMPMPGIKIGEIGAKLGMNGTNNGYLGFDHVRIPRDQMLMKNAQVLKDGTYQKSPGDKLAYGTMIFVRVAVVRGVAASYLAKAVTIATRYSAVRRQSELKPGAREPQILDYRTQQYKLFPAIATSIAMFFSAKWLWDIYNTVTHELDEGRLEQLPELHAMACCLKAVCTADAAVAIEECRRSCGGHGYMTCSNFPATYGMVTAAETYEGENTVLYLQTARYLVKCWHLTKSSELPATVQYLRKATSRRKPWINSLHCLAEAFEQVAAGLVEVSASKIDVCSKKGMAPEDAWNSAAIQLVESAEAHCRSFKLNTFINVIETNRDLSPELRKVLTQLCELYAVFWVLKKVGNFLMYSNIRKEDVKSLQDWQYALLISIRPNTVGIVDSLGVGEEILGSALGAWDGKVYERLFDASNESPLNKKPVDDSFHKYMKPFLKSNL</sequence>
<dbReference type="SMR" id="A0A482XJK0"/>
<dbReference type="InterPro" id="IPR002655">
    <property type="entry name" value="Acyl-CoA_oxidase_C"/>
</dbReference>
<comment type="subcellular location">
    <subcellularLocation>
        <location evidence="2">Peroxisome</location>
    </subcellularLocation>
</comment>
<dbReference type="SUPFAM" id="SSF47203">
    <property type="entry name" value="Acyl-CoA dehydrogenase C-terminal domain-like"/>
    <property type="match status" value="2"/>
</dbReference>
<evidence type="ECO:0000256" key="12">
    <source>
        <dbReference type="PIRSR" id="PIRSR000168-1"/>
    </source>
</evidence>
<comment type="caution">
    <text evidence="17">The sequence shown here is derived from an EMBL/GenBank/DDBJ whole genome shotgun (WGS) entry which is preliminary data.</text>
</comment>
<dbReference type="Pfam" id="PF22924">
    <property type="entry name" value="ACOX_C_alpha1"/>
    <property type="match status" value="1"/>
</dbReference>